<dbReference type="FunFam" id="3.30.930.10:FF:000004">
    <property type="entry name" value="Alanine--tRNA ligase"/>
    <property type="match status" value="1"/>
</dbReference>
<dbReference type="HAMAP" id="MF_00036_B">
    <property type="entry name" value="Ala_tRNA_synth_B"/>
    <property type="match status" value="1"/>
</dbReference>
<dbReference type="PANTHER" id="PTHR11777">
    <property type="entry name" value="ALANYL-TRNA SYNTHETASE"/>
    <property type="match status" value="1"/>
</dbReference>
<dbReference type="Pfam" id="PF01411">
    <property type="entry name" value="tRNA-synt_2c"/>
    <property type="match status" value="1"/>
</dbReference>
<evidence type="ECO:0000256" key="10">
    <source>
        <dbReference type="ARBA" id="ARBA00022917"/>
    </source>
</evidence>
<dbReference type="SUPFAM" id="SSF55681">
    <property type="entry name" value="Class II aaRS and biotin synthetases"/>
    <property type="match status" value="1"/>
</dbReference>
<keyword evidence="11 14" id="KW-0030">Aminoacyl-tRNA synthetase</keyword>
<dbReference type="SUPFAM" id="SSF55186">
    <property type="entry name" value="ThrRS/AlaRS common domain"/>
    <property type="match status" value="1"/>
</dbReference>
<dbReference type="NCBIfam" id="TIGR00344">
    <property type="entry name" value="alaS"/>
    <property type="match status" value="1"/>
</dbReference>
<dbReference type="EC" id="6.1.1.7" evidence="14"/>
<evidence type="ECO:0000256" key="14">
    <source>
        <dbReference type="HAMAP-Rule" id="MF_00036"/>
    </source>
</evidence>
<dbReference type="RefSeq" id="WP_095129837.1">
    <property type="nucleotide sequence ID" value="NZ_NIBG01000001.1"/>
</dbReference>
<dbReference type="InterPro" id="IPR009000">
    <property type="entry name" value="Transl_B-barrel_sf"/>
</dbReference>
<gene>
    <name evidence="14" type="primary">alaS</name>
    <name evidence="17" type="ORF">CCE28_00370</name>
</gene>
<dbReference type="OrthoDB" id="9803884at2"/>
<dbReference type="Gene3D" id="2.40.30.130">
    <property type="match status" value="1"/>
</dbReference>
<dbReference type="Gene3D" id="3.30.980.10">
    <property type="entry name" value="Threonyl-trna Synthetase, Chain A, domain 2"/>
    <property type="match status" value="1"/>
</dbReference>
<evidence type="ECO:0000256" key="3">
    <source>
        <dbReference type="ARBA" id="ARBA00022555"/>
    </source>
</evidence>
<sequence>MEKMGLNEIRKKFLDFFESKDHYARESYSLVPQGDKSLLLISAGMAPLKKYFMGVETPPKNRMATCQKCIRTGDIENVGKTARHATFFEMLGNFSFGDYFKRESIAWGWEFVTKHLNMPVEKLWVSVYLDDDESYEIWNKEIGVPKEQIVRLGKEDNFWEIGVGPCGPCSEIYYDRGEKYGCDNVDCKPGCDCDRYVEFWNHVFTQYNKDEQGNYNPLPNPNIDTGMGLERVACIMQDVDSIFEVDTIRAILEAVLDISKAEYGKDEKTDTSIRIITDHIRSVSFMVCDGIMPSNEGRGYVLRRLLRRAARHGKLLGIKGAFLNGLVDKVIEVSKVAYGQLEERKDYIKKVISIEEERFQETIDQGSEILKEYIEELRKEENKVLSGEKAFKLYDTYGFPLELTKEILEEEGLEVNEEKFKEEMELQRERARSARTDNSLEAWKEDVFSQIDDSTNTDFVGYNNYVVEGQLLNIVKDNELVDKAQASDKVTLILDKTPFYPEGGGQLGDKGTIETDSCKIEIYDCKKGNNDLILHVGKIIEGSVSENDKVMAKINIENRLNSARNHSATHLLHKALKEVLGSHVEQSGSLVSADRLRFDFSHFTSLTKDEVETVERIVNERILDGLKVETEEMSIEDARKKGATALFGEKYGEKVRVVSMDKYSIELCGGTHVSNVGQIGLFKIVSEGGVAAGIRRIEAITGFSAYEYTKHKEAQLNEIAKITKSSQKDVSKKVEQLVNELKSYEKEINDLKNKLASSSLDDIINSVEEIEGIKVISNKIMGLDMNSLRTIGDKLKDKLGSGLVVLATENEGKVSFVAMATKDAVDKGIHAGNVIKTIAKIAGGGGGGRPNMAQAGAKDPSKIDEALNKVKEVVKEQIK</sequence>
<dbReference type="InterPro" id="IPR018165">
    <property type="entry name" value="Ala-tRNA-synth_IIc_core"/>
</dbReference>
<dbReference type="Gene3D" id="3.10.310.40">
    <property type="match status" value="1"/>
</dbReference>
<dbReference type="InterPro" id="IPR018163">
    <property type="entry name" value="Thr/Ala-tRNA-synth_IIc_edit"/>
</dbReference>
<comment type="catalytic activity">
    <reaction evidence="13 14">
        <text>tRNA(Ala) + L-alanine + ATP = L-alanyl-tRNA(Ala) + AMP + diphosphate</text>
        <dbReference type="Rhea" id="RHEA:12540"/>
        <dbReference type="Rhea" id="RHEA-COMP:9657"/>
        <dbReference type="Rhea" id="RHEA-COMP:9923"/>
        <dbReference type="ChEBI" id="CHEBI:30616"/>
        <dbReference type="ChEBI" id="CHEBI:33019"/>
        <dbReference type="ChEBI" id="CHEBI:57972"/>
        <dbReference type="ChEBI" id="CHEBI:78442"/>
        <dbReference type="ChEBI" id="CHEBI:78497"/>
        <dbReference type="ChEBI" id="CHEBI:456215"/>
        <dbReference type="EC" id="6.1.1.7"/>
    </reaction>
</comment>
<dbReference type="FunFam" id="2.40.30.130:FF:000001">
    <property type="entry name" value="Alanine--tRNA ligase"/>
    <property type="match status" value="1"/>
</dbReference>
<dbReference type="SUPFAM" id="SSF101353">
    <property type="entry name" value="Putative anticodon-binding domain of alanyl-tRNA synthetase (AlaRS)"/>
    <property type="match status" value="1"/>
</dbReference>
<evidence type="ECO:0000256" key="6">
    <source>
        <dbReference type="ARBA" id="ARBA00022741"/>
    </source>
</evidence>
<evidence type="ECO:0000256" key="15">
    <source>
        <dbReference type="SAM" id="Coils"/>
    </source>
</evidence>
<evidence type="ECO:0000256" key="2">
    <source>
        <dbReference type="ARBA" id="ARBA00008226"/>
    </source>
</evidence>
<keyword evidence="6 14" id="KW-0547">Nucleotide-binding</keyword>
<dbReference type="AlphaFoldDB" id="A0A267MQ80"/>
<feature type="domain" description="Alanyl-transfer RNA synthetases family profile" evidence="16">
    <location>
        <begin position="4"/>
        <end position="711"/>
    </location>
</feature>
<dbReference type="Gene3D" id="3.30.54.20">
    <property type="match status" value="1"/>
</dbReference>
<keyword evidence="4 14" id="KW-0436">Ligase</keyword>
<evidence type="ECO:0000256" key="11">
    <source>
        <dbReference type="ARBA" id="ARBA00023146"/>
    </source>
</evidence>
<dbReference type="FunFam" id="3.10.310.40:FF:000001">
    <property type="entry name" value="Alanine--tRNA ligase"/>
    <property type="match status" value="1"/>
</dbReference>
<feature type="binding site" evidence="14">
    <location>
        <position position="668"/>
    </location>
    <ligand>
        <name>Zn(2+)</name>
        <dbReference type="ChEBI" id="CHEBI:29105"/>
    </ligand>
</feature>
<feature type="binding site" evidence="14">
    <location>
        <position position="672"/>
    </location>
    <ligand>
        <name>Zn(2+)</name>
        <dbReference type="ChEBI" id="CHEBI:29105"/>
    </ligand>
</feature>
<dbReference type="InterPro" id="IPR045864">
    <property type="entry name" value="aa-tRNA-synth_II/BPL/LPL"/>
</dbReference>
<dbReference type="Pfam" id="PF07973">
    <property type="entry name" value="tRNA_SAD"/>
    <property type="match status" value="1"/>
</dbReference>
<evidence type="ECO:0000256" key="4">
    <source>
        <dbReference type="ARBA" id="ARBA00022598"/>
    </source>
</evidence>
<dbReference type="GO" id="GO:0005829">
    <property type="term" value="C:cytosol"/>
    <property type="evidence" value="ECO:0007669"/>
    <property type="project" value="TreeGrafter"/>
</dbReference>
<comment type="subcellular location">
    <subcellularLocation>
        <location evidence="1 14">Cytoplasm</location>
    </subcellularLocation>
</comment>
<organism evidence="17 18">
    <name type="scientific">Anaeromicrobium sediminis</name>
    <dbReference type="NCBI Taxonomy" id="1478221"/>
    <lineage>
        <taxon>Bacteria</taxon>
        <taxon>Bacillati</taxon>
        <taxon>Bacillota</taxon>
        <taxon>Clostridia</taxon>
        <taxon>Peptostreptococcales</taxon>
        <taxon>Thermotaleaceae</taxon>
        <taxon>Anaeromicrobium</taxon>
    </lineage>
</organism>
<dbReference type="GO" id="GO:0005524">
    <property type="term" value="F:ATP binding"/>
    <property type="evidence" value="ECO:0007669"/>
    <property type="project" value="UniProtKB-UniRule"/>
</dbReference>
<feature type="binding site" evidence="14">
    <location>
        <position position="570"/>
    </location>
    <ligand>
        <name>Zn(2+)</name>
        <dbReference type="ChEBI" id="CHEBI:29105"/>
    </ligand>
</feature>
<evidence type="ECO:0000313" key="18">
    <source>
        <dbReference type="Proteomes" id="UP000216024"/>
    </source>
</evidence>
<evidence type="ECO:0000256" key="1">
    <source>
        <dbReference type="ARBA" id="ARBA00004496"/>
    </source>
</evidence>
<keyword evidence="18" id="KW-1185">Reference proteome</keyword>
<dbReference type="GO" id="GO:0000049">
    <property type="term" value="F:tRNA binding"/>
    <property type="evidence" value="ECO:0007669"/>
    <property type="project" value="UniProtKB-KW"/>
</dbReference>
<comment type="caution">
    <text evidence="17">The sequence shown here is derived from an EMBL/GenBank/DDBJ whole genome shotgun (WGS) entry which is preliminary data.</text>
</comment>
<dbReference type="GO" id="GO:0004813">
    <property type="term" value="F:alanine-tRNA ligase activity"/>
    <property type="evidence" value="ECO:0007669"/>
    <property type="project" value="UniProtKB-UniRule"/>
</dbReference>
<comment type="function">
    <text evidence="12 14">Catalyzes the attachment of alanine to tRNA(Ala) in a two-step reaction: alanine is first activated by ATP to form Ala-AMP and then transferred to the acceptor end of tRNA(Ala). Also edits incorrectly charged Ser-tRNA(Ala) and Gly-tRNA(Ala) via its editing domain.</text>
</comment>
<dbReference type="InterPro" id="IPR002318">
    <property type="entry name" value="Ala-tRNA-lgiase_IIc"/>
</dbReference>
<evidence type="ECO:0000256" key="12">
    <source>
        <dbReference type="ARBA" id="ARBA00024779"/>
    </source>
</evidence>
<dbReference type="GO" id="GO:0006419">
    <property type="term" value="P:alanyl-tRNA aminoacylation"/>
    <property type="evidence" value="ECO:0007669"/>
    <property type="project" value="UniProtKB-UniRule"/>
</dbReference>
<dbReference type="Gene3D" id="6.10.250.550">
    <property type="match status" value="1"/>
</dbReference>
<dbReference type="GO" id="GO:0008270">
    <property type="term" value="F:zinc ion binding"/>
    <property type="evidence" value="ECO:0007669"/>
    <property type="project" value="UniProtKB-UniRule"/>
</dbReference>
<keyword evidence="8 14" id="KW-0067">ATP-binding</keyword>
<comment type="similarity">
    <text evidence="2 14">Belongs to the class-II aminoacyl-tRNA synthetase family.</text>
</comment>
<evidence type="ECO:0000259" key="16">
    <source>
        <dbReference type="PROSITE" id="PS50860"/>
    </source>
</evidence>
<dbReference type="PROSITE" id="PS50860">
    <property type="entry name" value="AA_TRNA_LIGASE_II_ALA"/>
    <property type="match status" value="1"/>
</dbReference>
<dbReference type="InterPro" id="IPR050058">
    <property type="entry name" value="Ala-tRNA_ligase"/>
</dbReference>
<keyword evidence="3 14" id="KW-0820">tRNA-binding</keyword>
<evidence type="ECO:0000256" key="7">
    <source>
        <dbReference type="ARBA" id="ARBA00022833"/>
    </source>
</evidence>
<dbReference type="InterPro" id="IPR023033">
    <property type="entry name" value="Ala_tRNA_ligase_euk/bac"/>
</dbReference>
<keyword evidence="14" id="KW-0963">Cytoplasm</keyword>
<keyword evidence="9 14" id="KW-0694">RNA-binding</keyword>
<dbReference type="EMBL" id="NIBG01000001">
    <property type="protein sequence ID" value="PAB60923.1"/>
    <property type="molecule type" value="Genomic_DNA"/>
</dbReference>
<dbReference type="InterPro" id="IPR012947">
    <property type="entry name" value="tRNA_SAD"/>
</dbReference>
<dbReference type="FunFam" id="3.30.54.20:FF:000001">
    <property type="entry name" value="Alanine--tRNA ligase"/>
    <property type="match status" value="1"/>
</dbReference>
<dbReference type="SUPFAM" id="SSF50447">
    <property type="entry name" value="Translation proteins"/>
    <property type="match status" value="1"/>
</dbReference>
<feature type="binding site" evidence="14">
    <location>
        <position position="566"/>
    </location>
    <ligand>
        <name>Zn(2+)</name>
        <dbReference type="ChEBI" id="CHEBI:29105"/>
    </ligand>
</feature>
<accession>A0A267MQ80</accession>
<dbReference type="FunFam" id="3.30.980.10:FF:000004">
    <property type="entry name" value="Alanine--tRNA ligase, cytoplasmic"/>
    <property type="match status" value="1"/>
</dbReference>
<dbReference type="PANTHER" id="PTHR11777:SF9">
    <property type="entry name" value="ALANINE--TRNA LIGASE, CYTOPLASMIC"/>
    <property type="match status" value="1"/>
</dbReference>
<dbReference type="GO" id="GO:0002161">
    <property type="term" value="F:aminoacyl-tRNA deacylase activity"/>
    <property type="evidence" value="ECO:0007669"/>
    <property type="project" value="TreeGrafter"/>
</dbReference>
<keyword evidence="5 14" id="KW-0479">Metal-binding</keyword>
<dbReference type="GO" id="GO:0016740">
    <property type="term" value="F:transferase activity"/>
    <property type="evidence" value="ECO:0007669"/>
    <property type="project" value="UniProtKB-ARBA"/>
</dbReference>
<dbReference type="InterPro" id="IPR018162">
    <property type="entry name" value="Ala-tRNA-ligase_IIc_anticod-bd"/>
</dbReference>
<proteinExistence type="inferred from homology"/>
<dbReference type="PRINTS" id="PR00980">
    <property type="entry name" value="TRNASYNTHALA"/>
</dbReference>
<comment type="cofactor">
    <cofactor evidence="14">
        <name>Zn(2+)</name>
        <dbReference type="ChEBI" id="CHEBI:29105"/>
    </cofactor>
    <text evidence="14">Binds 1 zinc ion per subunit.</text>
</comment>
<evidence type="ECO:0000256" key="8">
    <source>
        <dbReference type="ARBA" id="ARBA00022840"/>
    </source>
</evidence>
<feature type="coiled-coil region" evidence="15">
    <location>
        <begin position="727"/>
        <end position="761"/>
    </location>
</feature>
<reference evidence="17 18" key="1">
    <citation type="submission" date="2017-06" db="EMBL/GenBank/DDBJ databases">
        <title>Draft genome sequence of anaerobic fermentative bacterium Anaeromicrobium sediminis DY2726D isolated from West Pacific Ocean sediments.</title>
        <authorList>
            <person name="Zeng X."/>
        </authorList>
    </citation>
    <scope>NUCLEOTIDE SEQUENCE [LARGE SCALE GENOMIC DNA]</scope>
    <source>
        <strain evidence="17 18">DY2726D</strain>
    </source>
</reference>
<protein>
    <recommendedName>
        <fullName evidence="14">Alanine--tRNA ligase</fullName>
        <ecNumber evidence="14">6.1.1.7</ecNumber>
    </recommendedName>
    <alternativeName>
        <fullName evidence="14">Alanyl-tRNA synthetase</fullName>
        <shortName evidence="14">AlaRS</shortName>
    </alternativeName>
</protein>
<evidence type="ECO:0000313" key="17">
    <source>
        <dbReference type="EMBL" id="PAB60923.1"/>
    </source>
</evidence>
<comment type="domain">
    <text evidence="14">Consists of three domains; the N-terminal catalytic domain, the editing domain and the C-terminal C-Ala domain. The editing domain removes incorrectly charged amino acids, while the C-Ala domain, along with tRNA(Ala), serves as a bridge to cooperatively bring together the editing and aminoacylation centers thus stimulating deacylation of misacylated tRNAs.</text>
</comment>
<evidence type="ECO:0000256" key="13">
    <source>
        <dbReference type="ARBA" id="ARBA00048300"/>
    </source>
</evidence>
<keyword evidence="10 14" id="KW-0648">Protein biosynthesis</keyword>
<dbReference type="SMART" id="SM00863">
    <property type="entry name" value="tRNA_SAD"/>
    <property type="match status" value="1"/>
</dbReference>
<dbReference type="GO" id="GO:0140096">
    <property type="term" value="F:catalytic activity, acting on a protein"/>
    <property type="evidence" value="ECO:0007669"/>
    <property type="project" value="UniProtKB-ARBA"/>
</dbReference>
<dbReference type="InterPro" id="IPR003156">
    <property type="entry name" value="DHHA1_dom"/>
</dbReference>
<dbReference type="Pfam" id="PF02272">
    <property type="entry name" value="DHHA1"/>
    <property type="match status" value="1"/>
</dbReference>
<keyword evidence="7 14" id="KW-0862">Zinc</keyword>
<evidence type="ECO:0000256" key="9">
    <source>
        <dbReference type="ARBA" id="ARBA00022884"/>
    </source>
</evidence>
<dbReference type="Proteomes" id="UP000216024">
    <property type="component" value="Unassembled WGS sequence"/>
</dbReference>
<name>A0A267MQ80_9FIRM</name>
<keyword evidence="15" id="KW-0175">Coiled coil</keyword>
<dbReference type="Gene3D" id="3.30.930.10">
    <property type="entry name" value="Bira Bifunctional Protein, Domain 2"/>
    <property type="match status" value="1"/>
</dbReference>
<dbReference type="InterPro" id="IPR018164">
    <property type="entry name" value="Ala-tRNA-synth_IIc_N"/>
</dbReference>
<evidence type="ECO:0000256" key="5">
    <source>
        <dbReference type="ARBA" id="ARBA00022723"/>
    </source>
</evidence>
<feature type="coiled-coil region" evidence="15">
    <location>
        <begin position="363"/>
        <end position="390"/>
    </location>
</feature>
<dbReference type="CDD" id="cd00673">
    <property type="entry name" value="AlaRS_core"/>
    <property type="match status" value="1"/>
</dbReference>